<comment type="function">
    <text evidence="12">Catalyzes the phosphorylation of ribose at O-5 in a reaction requiring ATP and magnesium. The resulting D-ribose-5-phosphate can then be used either for sythesis of nucleotides, histidine, and tryptophan, or as a component of the pentose phosphate pathway.</text>
</comment>
<evidence type="ECO:0000313" key="15">
    <source>
        <dbReference type="Proteomes" id="UP000295293"/>
    </source>
</evidence>
<evidence type="ECO:0000256" key="5">
    <source>
        <dbReference type="ARBA" id="ARBA00022723"/>
    </source>
</evidence>
<comment type="subcellular location">
    <subcellularLocation>
        <location evidence="12">Cytoplasm</location>
    </subcellularLocation>
</comment>
<comment type="subunit">
    <text evidence="12">Homodimer.</text>
</comment>
<feature type="binding site" evidence="12">
    <location>
        <position position="267"/>
    </location>
    <ligand>
        <name>substrate</name>
    </ligand>
</feature>
<dbReference type="PROSITE" id="PS00584">
    <property type="entry name" value="PFKB_KINASES_2"/>
    <property type="match status" value="1"/>
</dbReference>
<feature type="binding site" evidence="12">
    <location>
        <position position="299"/>
    </location>
    <ligand>
        <name>K(+)</name>
        <dbReference type="ChEBI" id="CHEBI:29103"/>
    </ligand>
</feature>
<keyword evidence="7 12" id="KW-0418">Kinase</keyword>
<comment type="caution">
    <text evidence="12">Lacks conserved residue(s) required for the propagation of feature annotation.</text>
</comment>
<keyword evidence="5 12" id="KW-0479">Metal-binding</keyword>
<dbReference type="Gene3D" id="3.40.1190.20">
    <property type="match status" value="1"/>
</dbReference>
<evidence type="ECO:0000256" key="12">
    <source>
        <dbReference type="HAMAP-Rule" id="MF_01987"/>
    </source>
</evidence>
<dbReference type="CDD" id="cd01174">
    <property type="entry name" value="ribokinase"/>
    <property type="match status" value="1"/>
</dbReference>
<feature type="binding site" evidence="12">
    <location>
        <position position="261"/>
    </location>
    <ligand>
        <name>K(+)</name>
        <dbReference type="ChEBI" id="CHEBI:29103"/>
    </ligand>
</feature>
<feature type="binding site" evidence="12">
    <location>
        <begin position="227"/>
        <end position="232"/>
    </location>
    <ligand>
        <name>ATP</name>
        <dbReference type="ChEBI" id="CHEBI:30616"/>
    </ligand>
</feature>
<dbReference type="EMBL" id="SNZH01000003">
    <property type="protein sequence ID" value="TDR46638.1"/>
    <property type="molecule type" value="Genomic_DNA"/>
</dbReference>
<evidence type="ECO:0000256" key="1">
    <source>
        <dbReference type="ARBA" id="ARBA00005380"/>
    </source>
</evidence>
<dbReference type="UniPathway" id="UPA00916">
    <property type="reaction ID" value="UER00889"/>
</dbReference>
<evidence type="ECO:0000256" key="4">
    <source>
        <dbReference type="ARBA" id="ARBA00022679"/>
    </source>
</evidence>
<feature type="binding site" evidence="12">
    <location>
        <position position="302"/>
    </location>
    <ligand>
        <name>K(+)</name>
        <dbReference type="ChEBI" id="CHEBI:29103"/>
    </ligand>
</feature>
<dbReference type="Proteomes" id="UP000295293">
    <property type="component" value="Unassembled WGS sequence"/>
</dbReference>
<feature type="binding site" evidence="12">
    <location>
        <begin position="39"/>
        <end position="43"/>
    </location>
    <ligand>
        <name>substrate</name>
    </ligand>
</feature>
<comment type="caution">
    <text evidence="14">The sequence shown here is derived from an EMBL/GenBank/DDBJ whole genome shotgun (WGS) entry which is preliminary data.</text>
</comment>
<feature type="active site" description="Proton acceptor" evidence="12">
    <location>
        <position position="267"/>
    </location>
</feature>
<dbReference type="PANTHER" id="PTHR10584">
    <property type="entry name" value="SUGAR KINASE"/>
    <property type="match status" value="1"/>
</dbReference>
<keyword evidence="8 12" id="KW-0067">ATP-binding</keyword>
<feature type="binding site" evidence="12">
    <location>
        <begin position="266"/>
        <end position="267"/>
    </location>
    <ligand>
        <name>ATP</name>
        <dbReference type="ChEBI" id="CHEBI:30616"/>
    </ligand>
</feature>
<feature type="binding site" evidence="12">
    <location>
        <position position="304"/>
    </location>
    <ligand>
        <name>K(+)</name>
        <dbReference type="ChEBI" id="CHEBI:29103"/>
    </ligand>
</feature>
<feature type="binding site" evidence="12">
    <location>
        <position position="139"/>
    </location>
    <ligand>
        <name>substrate</name>
    </ligand>
</feature>
<dbReference type="EC" id="2.7.1.15" evidence="2 12"/>
<dbReference type="AlphaFoldDB" id="A0A4R6Z4M8"/>
<evidence type="ECO:0000256" key="8">
    <source>
        <dbReference type="ARBA" id="ARBA00022840"/>
    </source>
</evidence>
<organism evidence="14 15">
    <name type="scientific">Tahibacter aquaticus</name>
    <dbReference type="NCBI Taxonomy" id="520092"/>
    <lineage>
        <taxon>Bacteria</taxon>
        <taxon>Pseudomonadati</taxon>
        <taxon>Pseudomonadota</taxon>
        <taxon>Gammaproteobacteria</taxon>
        <taxon>Lysobacterales</taxon>
        <taxon>Rhodanobacteraceae</taxon>
        <taxon>Tahibacter</taxon>
    </lineage>
</organism>
<dbReference type="SUPFAM" id="SSF53613">
    <property type="entry name" value="Ribokinase-like"/>
    <property type="match status" value="1"/>
</dbReference>
<keyword evidence="4 12" id="KW-0808">Transferase</keyword>
<keyword evidence="15" id="KW-1185">Reference proteome</keyword>
<keyword evidence="9 12" id="KW-0460">Magnesium</keyword>
<feature type="binding site" evidence="12">
    <location>
        <begin position="11"/>
        <end position="13"/>
    </location>
    <ligand>
        <name>substrate</name>
    </ligand>
</feature>
<dbReference type="GO" id="GO:0004747">
    <property type="term" value="F:ribokinase activity"/>
    <property type="evidence" value="ECO:0007669"/>
    <property type="project" value="UniProtKB-UniRule"/>
</dbReference>
<feature type="binding site" evidence="12">
    <location>
        <position position="263"/>
    </location>
    <ligand>
        <name>K(+)</name>
        <dbReference type="ChEBI" id="CHEBI:29103"/>
    </ligand>
</feature>
<accession>A0A4R6Z4M8</accession>
<dbReference type="InterPro" id="IPR011877">
    <property type="entry name" value="Ribokinase"/>
</dbReference>
<comment type="similarity">
    <text evidence="12">Belongs to the carbohydrate kinase PfkB family. Ribokinase subfamily.</text>
</comment>
<evidence type="ECO:0000256" key="7">
    <source>
        <dbReference type="ARBA" id="ARBA00022777"/>
    </source>
</evidence>
<feature type="domain" description="Carbohydrate kinase PfkB" evidence="13">
    <location>
        <begin position="1"/>
        <end position="311"/>
    </location>
</feature>
<keyword evidence="6 12" id="KW-0547">Nucleotide-binding</keyword>
<evidence type="ECO:0000256" key="11">
    <source>
        <dbReference type="ARBA" id="ARBA00023277"/>
    </source>
</evidence>
<dbReference type="PRINTS" id="PR00990">
    <property type="entry name" value="RIBOKINASE"/>
</dbReference>
<proteinExistence type="inferred from homology"/>
<reference evidence="14 15" key="1">
    <citation type="submission" date="2019-03" db="EMBL/GenBank/DDBJ databases">
        <title>Genomic Encyclopedia of Type Strains, Phase IV (KMG-IV): sequencing the most valuable type-strain genomes for metagenomic binning, comparative biology and taxonomic classification.</title>
        <authorList>
            <person name="Goeker M."/>
        </authorList>
    </citation>
    <scope>NUCLEOTIDE SEQUENCE [LARGE SCALE GENOMIC DNA]</scope>
    <source>
        <strain evidence="14 15">DSM 21667</strain>
    </source>
</reference>
<dbReference type="InterPro" id="IPR002139">
    <property type="entry name" value="Ribo/fructo_kinase"/>
</dbReference>
<evidence type="ECO:0000313" key="14">
    <source>
        <dbReference type="EMBL" id="TDR46638.1"/>
    </source>
</evidence>
<dbReference type="InterPro" id="IPR029056">
    <property type="entry name" value="Ribokinase-like"/>
</dbReference>
<feature type="binding site" evidence="12">
    <location>
        <position position="183"/>
    </location>
    <ligand>
        <name>ATP</name>
        <dbReference type="ChEBI" id="CHEBI:30616"/>
    </ligand>
</feature>
<comment type="activity regulation">
    <text evidence="12">Activated by a monovalent cation that binds near, but not in, the active site. The most likely occupant of the site in vivo is potassium. Ion binding induces a conformational change that may alter substrate affinity.</text>
</comment>
<evidence type="ECO:0000256" key="9">
    <source>
        <dbReference type="ARBA" id="ARBA00022842"/>
    </source>
</evidence>
<dbReference type="GO" id="GO:0019303">
    <property type="term" value="P:D-ribose catabolic process"/>
    <property type="evidence" value="ECO:0007669"/>
    <property type="project" value="UniProtKB-UniRule"/>
</dbReference>
<evidence type="ECO:0000256" key="3">
    <source>
        <dbReference type="ARBA" id="ARBA00016943"/>
    </source>
</evidence>
<evidence type="ECO:0000259" key="13">
    <source>
        <dbReference type="Pfam" id="PF00294"/>
    </source>
</evidence>
<name>A0A4R6Z4M8_9GAMM</name>
<dbReference type="GO" id="GO:0046872">
    <property type="term" value="F:metal ion binding"/>
    <property type="evidence" value="ECO:0007669"/>
    <property type="project" value="UniProtKB-KW"/>
</dbReference>
<dbReference type="GO" id="GO:0005524">
    <property type="term" value="F:ATP binding"/>
    <property type="evidence" value="ECO:0007669"/>
    <property type="project" value="UniProtKB-UniRule"/>
</dbReference>
<evidence type="ECO:0000256" key="6">
    <source>
        <dbReference type="ARBA" id="ARBA00022741"/>
    </source>
</evidence>
<protein>
    <recommendedName>
        <fullName evidence="3 12">Ribokinase</fullName>
        <shortName evidence="12">RK</shortName>
        <ecNumber evidence="2 12">2.7.1.15</ecNumber>
    </recommendedName>
</protein>
<evidence type="ECO:0000256" key="2">
    <source>
        <dbReference type="ARBA" id="ARBA00012035"/>
    </source>
</evidence>
<evidence type="ECO:0000256" key="10">
    <source>
        <dbReference type="ARBA" id="ARBA00022958"/>
    </source>
</evidence>
<dbReference type="RefSeq" id="WP_133817775.1">
    <property type="nucleotide sequence ID" value="NZ_SNZH01000003.1"/>
</dbReference>
<dbReference type="OrthoDB" id="9775849at2"/>
<comment type="catalytic activity">
    <reaction evidence="12">
        <text>D-ribose + ATP = D-ribose 5-phosphate + ADP + H(+)</text>
        <dbReference type="Rhea" id="RHEA:13697"/>
        <dbReference type="ChEBI" id="CHEBI:15378"/>
        <dbReference type="ChEBI" id="CHEBI:30616"/>
        <dbReference type="ChEBI" id="CHEBI:47013"/>
        <dbReference type="ChEBI" id="CHEBI:78346"/>
        <dbReference type="ChEBI" id="CHEBI:456216"/>
        <dbReference type="EC" id="2.7.1.15"/>
    </reaction>
</comment>
<dbReference type="PANTHER" id="PTHR10584:SF166">
    <property type="entry name" value="RIBOKINASE"/>
    <property type="match status" value="1"/>
</dbReference>
<dbReference type="InterPro" id="IPR002173">
    <property type="entry name" value="Carboh/pur_kinase_PfkB_CS"/>
</dbReference>
<comment type="cofactor">
    <cofactor evidence="12">
        <name>Mg(2+)</name>
        <dbReference type="ChEBI" id="CHEBI:18420"/>
    </cofactor>
    <text evidence="12">Requires a divalent cation, most likely magnesium in vivo, as an electrophilic catalyst to aid phosphoryl group transfer. It is the chelate of the metal and the nucleotide that is the actual substrate.</text>
</comment>
<keyword evidence="10 12" id="KW-0630">Potassium</keyword>
<keyword evidence="11 12" id="KW-0119">Carbohydrate metabolism</keyword>
<dbReference type="InterPro" id="IPR011611">
    <property type="entry name" value="PfkB_dom"/>
</dbReference>
<gene>
    <name evidence="12" type="primary">rbsK</name>
    <name evidence="14" type="ORF">DFR29_103174</name>
</gene>
<comment type="similarity">
    <text evidence="1">Belongs to the carbohydrate kinase pfkB family.</text>
</comment>
<dbReference type="Pfam" id="PF00294">
    <property type="entry name" value="PfkB"/>
    <property type="match status" value="1"/>
</dbReference>
<keyword evidence="12" id="KW-0963">Cytoplasm</keyword>
<comment type="pathway">
    <text evidence="12">Carbohydrate metabolism; D-ribose degradation; D-ribose 5-phosphate from beta-D-ribopyranose: step 2/2.</text>
</comment>
<dbReference type="HAMAP" id="MF_01987">
    <property type="entry name" value="Ribokinase"/>
    <property type="match status" value="1"/>
</dbReference>
<dbReference type="GO" id="GO:0005829">
    <property type="term" value="C:cytosol"/>
    <property type="evidence" value="ECO:0007669"/>
    <property type="project" value="TreeGrafter"/>
</dbReference>
<sequence>MSHVVVVGSYNQDHVWRIDRFPQPGETRRGLDFFTGPGGKGFNQAVASARQQAPTAFIGALGDDSLARVARELAQAEGMDARWQVCAGTPTGSCGILVDAQGQNQIVLNLAANEQLDATFVRAQADLFASAAVVLVQMETRIEPIRAALESARPGCVRLLNPAPVHAQIDASLLALADLITPNETEFAELLHRCAGVTQNADAIASLADAELHALCRRLGSASLIVTLGARGCFVSHADAARWADNADHYRVAAASVQPRDTTGAGDAFNGALAARLTLAPQQPLRDAVAQAVRVAGLSTERPGAAAAMPTADEVRVRFG</sequence>